<keyword evidence="2" id="KW-1133">Transmembrane helix</keyword>
<feature type="transmembrane region" description="Helical" evidence="2">
    <location>
        <begin position="307"/>
        <end position="324"/>
    </location>
</feature>
<organism evidence="3 4">
    <name type="scientific">Streptomyces mooreae</name>
    <dbReference type="NCBI Taxonomy" id="3075523"/>
    <lineage>
        <taxon>Bacteria</taxon>
        <taxon>Bacillati</taxon>
        <taxon>Actinomycetota</taxon>
        <taxon>Actinomycetes</taxon>
        <taxon>Kitasatosporales</taxon>
        <taxon>Streptomycetaceae</taxon>
        <taxon>Streptomyces</taxon>
    </lineage>
</organism>
<evidence type="ECO:0000313" key="3">
    <source>
        <dbReference type="EMBL" id="MDT0459741.1"/>
    </source>
</evidence>
<accession>A0ABU2TFM0</accession>
<comment type="caution">
    <text evidence="3">The sequence shown here is derived from an EMBL/GenBank/DDBJ whole genome shotgun (WGS) entry which is preliminary data.</text>
</comment>
<feature type="region of interest" description="Disordered" evidence="1">
    <location>
        <begin position="258"/>
        <end position="288"/>
    </location>
</feature>
<evidence type="ECO:0000256" key="1">
    <source>
        <dbReference type="SAM" id="MobiDB-lite"/>
    </source>
</evidence>
<keyword evidence="2" id="KW-0812">Transmembrane</keyword>
<dbReference type="EMBL" id="JAVRFE010000050">
    <property type="protein sequence ID" value="MDT0459741.1"/>
    <property type="molecule type" value="Genomic_DNA"/>
</dbReference>
<feature type="transmembrane region" description="Helical" evidence="2">
    <location>
        <begin position="236"/>
        <end position="253"/>
    </location>
</feature>
<evidence type="ECO:0000313" key="4">
    <source>
        <dbReference type="Proteomes" id="UP001180551"/>
    </source>
</evidence>
<sequence>MTAAVSMSPVPGLPATLRAEFATWRRSAVAYLPLGGLAFSLVSIAMFVSSGPGKTWRDVLGYQNLWAMFGGPMLTALLVTTAARIDHGARGGATWYRPVHPAHRHLSRFTALAMRSLLLNVLGAGTPLLVCGLMSSAQRVPLDRAVEVIVVPWLSQLGLLALLLWLARQTSWLMALAGGFVWTVLGVVNAESASWTVLPFTWIDRGVLPVIGTHANGVALEAHSALAAASPWPPTLLGALLAVPFLLLPRLSLAGTRTAKHGMTPPRTASAHGGTARPDAAAEGTGLRPGTPRVVAAVAAMLRGTSLTWLCPGAVGLIAVWLSWHDPDTSVQLFTLLVLPIGTLVLGLVAWSAVRHGWRAVASRSTGTAGPALALTGITVGIAVAVSLVTVLLYLVAGIPVEHAWPLVLTSALVGAMLTTFTLWLGIRTSQAVAVVVGIIGILFGVLVGGTGMQQTLWLVIPYSWANYLDLPRMAVTLPVSVVATALFTFGITRAARKAAGNA</sequence>
<dbReference type="RefSeq" id="WP_311626750.1">
    <property type="nucleotide sequence ID" value="NZ_JAVRFE010000050.1"/>
</dbReference>
<proteinExistence type="predicted"/>
<keyword evidence="4" id="KW-1185">Reference proteome</keyword>
<feature type="transmembrane region" description="Helical" evidence="2">
    <location>
        <begin position="372"/>
        <end position="397"/>
    </location>
</feature>
<feature type="transmembrane region" description="Helical" evidence="2">
    <location>
        <begin position="60"/>
        <end position="80"/>
    </location>
</feature>
<evidence type="ECO:0000256" key="2">
    <source>
        <dbReference type="SAM" id="Phobius"/>
    </source>
</evidence>
<feature type="transmembrane region" description="Helical" evidence="2">
    <location>
        <begin position="330"/>
        <end position="351"/>
    </location>
</feature>
<feature type="transmembrane region" description="Helical" evidence="2">
    <location>
        <begin position="473"/>
        <end position="492"/>
    </location>
</feature>
<feature type="transmembrane region" description="Helical" evidence="2">
    <location>
        <begin position="149"/>
        <end position="167"/>
    </location>
</feature>
<protein>
    <recommendedName>
        <fullName evidence="5">ABC transporter permease</fullName>
    </recommendedName>
</protein>
<reference evidence="3" key="1">
    <citation type="submission" date="2024-05" db="EMBL/GenBank/DDBJ databases">
        <title>30 novel species of actinomycetes from the DSMZ collection.</title>
        <authorList>
            <person name="Nouioui I."/>
        </authorList>
    </citation>
    <scope>NUCLEOTIDE SEQUENCE</scope>
    <source>
        <strain evidence="3">DSM 41527</strain>
    </source>
</reference>
<feature type="transmembrane region" description="Helical" evidence="2">
    <location>
        <begin position="403"/>
        <end position="425"/>
    </location>
</feature>
<feature type="transmembrane region" description="Helical" evidence="2">
    <location>
        <begin position="172"/>
        <end position="190"/>
    </location>
</feature>
<feature type="transmembrane region" description="Helical" evidence="2">
    <location>
        <begin position="432"/>
        <end position="453"/>
    </location>
</feature>
<name>A0ABU2TFM0_9ACTN</name>
<dbReference type="Proteomes" id="UP001180551">
    <property type="component" value="Unassembled WGS sequence"/>
</dbReference>
<gene>
    <name evidence="3" type="ORF">RM550_29170</name>
</gene>
<feature type="transmembrane region" description="Helical" evidence="2">
    <location>
        <begin position="28"/>
        <end position="48"/>
    </location>
</feature>
<keyword evidence="2" id="KW-0472">Membrane</keyword>
<evidence type="ECO:0008006" key="5">
    <source>
        <dbReference type="Google" id="ProtNLM"/>
    </source>
</evidence>
<feature type="transmembrane region" description="Helical" evidence="2">
    <location>
        <begin position="117"/>
        <end position="137"/>
    </location>
</feature>